<protein>
    <recommendedName>
        <fullName evidence="1">Flavoprotein pyridine nucleotide cytochrome reductase-like FAD-binding domain-containing protein</fullName>
    </recommendedName>
</protein>
<evidence type="ECO:0000259" key="1">
    <source>
        <dbReference type="Pfam" id="PF00970"/>
    </source>
</evidence>
<dbReference type="SUPFAM" id="SSF63380">
    <property type="entry name" value="Riboflavin synthase domain-like"/>
    <property type="match status" value="1"/>
</dbReference>
<proteinExistence type="predicted"/>
<organism evidence="2 3">
    <name type="scientific">Brassica napus</name>
    <name type="common">Rape</name>
    <dbReference type="NCBI Taxonomy" id="3708"/>
    <lineage>
        <taxon>Eukaryota</taxon>
        <taxon>Viridiplantae</taxon>
        <taxon>Streptophyta</taxon>
        <taxon>Embryophyta</taxon>
        <taxon>Tracheophyta</taxon>
        <taxon>Spermatophyta</taxon>
        <taxon>Magnoliopsida</taxon>
        <taxon>eudicotyledons</taxon>
        <taxon>Gunneridae</taxon>
        <taxon>Pentapetalae</taxon>
        <taxon>rosids</taxon>
        <taxon>malvids</taxon>
        <taxon>Brassicales</taxon>
        <taxon>Brassicaceae</taxon>
        <taxon>Brassiceae</taxon>
        <taxon>Brassica</taxon>
    </lineage>
</organism>
<comment type="caution">
    <text evidence="2">The sequence shown here is derived from an EMBL/GenBank/DDBJ whole genome shotgun (WGS) entry which is preliminary data.</text>
</comment>
<dbReference type="Proteomes" id="UP000824890">
    <property type="component" value="Unassembled WGS sequence"/>
</dbReference>
<dbReference type="InterPro" id="IPR017938">
    <property type="entry name" value="Riboflavin_synthase-like_b-brl"/>
</dbReference>
<name>A0ABQ7X7L6_BRANA</name>
<sequence length="68" mass="7857">MYPQGRMSHHFREMCVGDHLAVKGPKFEWAWQHPRACSTRSCCCFQVLLWTCTQDQACIHNANSSSLE</sequence>
<keyword evidence="3" id="KW-1185">Reference proteome</keyword>
<dbReference type="InterPro" id="IPR008333">
    <property type="entry name" value="Cbr1-like_FAD-bd_dom"/>
</dbReference>
<accession>A0ABQ7X7L6</accession>
<evidence type="ECO:0000313" key="3">
    <source>
        <dbReference type="Proteomes" id="UP000824890"/>
    </source>
</evidence>
<reference evidence="2 3" key="1">
    <citation type="submission" date="2021-05" db="EMBL/GenBank/DDBJ databases">
        <title>Genome Assembly of Synthetic Allotetraploid Brassica napus Reveals Homoeologous Exchanges between Subgenomes.</title>
        <authorList>
            <person name="Davis J.T."/>
        </authorList>
    </citation>
    <scope>NUCLEOTIDE SEQUENCE [LARGE SCALE GENOMIC DNA]</scope>
    <source>
        <strain evidence="3">cv. Da-Ae</strain>
        <tissue evidence="2">Seedling</tissue>
    </source>
</reference>
<feature type="domain" description="Flavoprotein pyridine nucleotide cytochrome reductase-like FAD-binding" evidence="1">
    <location>
        <begin position="1"/>
        <end position="30"/>
    </location>
</feature>
<gene>
    <name evidence="2" type="ORF">HID58_094972</name>
</gene>
<dbReference type="EMBL" id="JAGKQM010001845">
    <property type="protein sequence ID" value="KAH0851127.1"/>
    <property type="molecule type" value="Genomic_DNA"/>
</dbReference>
<dbReference type="Pfam" id="PF00970">
    <property type="entry name" value="FAD_binding_6"/>
    <property type="match status" value="1"/>
</dbReference>
<evidence type="ECO:0000313" key="2">
    <source>
        <dbReference type="EMBL" id="KAH0851127.1"/>
    </source>
</evidence>